<dbReference type="PANTHER" id="PTHR47396">
    <property type="entry name" value="TYPE I RESTRICTION ENZYME ECOKI R PROTEIN"/>
    <property type="match status" value="1"/>
</dbReference>
<dbReference type="SUPFAM" id="SSF52540">
    <property type="entry name" value="P-loop containing nucleoside triphosphate hydrolases"/>
    <property type="match status" value="1"/>
</dbReference>
<keyword evidence="3" id="KW-1185">Reference proteome</keyword>
<keyword evidence="2" id="KW-0067">ATP-binding</keyword>
<keyword evidence="2" id="KW-0347">Helicase</keyword>
<dbReference type="SMART" id="SM00487">
    <property type="entry name" value="DEXDc"/>
    <property type="match status" value="1"/>
</dbReference>
<dbReference type="InterPro" id="IPR050742">
    <property type="entry name" value="Helicase_Restrict-Modif_Enz"/>
</dbReference>
<accession>A0ABU5CMC6</accession>
<dbReference type="InterPro" id="IPR006935">
    <property type="entry name" value="Helicase/UvrB_N"/>
</dbReference>
<dbReference type="InterPro" id="IPR014001">
    <property type="entry name" value="Helicase_ATP-bd"/>
</dbReference>
<evidence type="ECO:0000259" key="1">
    <source>
        <dbReference type="PROSITE" id="PS51192"/>
    </source>
</evidence>
<dbReference type="PROSITE" id="PS51192">
    <property type="entry name" value="HELICASE_ATP_BIND_1"/>
    <property type="match status" value="1"/>
</dbReference>
<reference evidence="2 3" key="1">
    <citation type="submission" date="2023-10" db="EMBL/GenBank/DDBJ databases">
        <title>Virgibacillus soli CC-YMP-6 genome.</title>
        <authorList>
            <person name="Miliotis G."/>
            <person name="Sengupta P."/>
            <person name="Hameed A."/>
            <person name="Chuvochina M."/>
            <person name="Mcdonagh F."/>
            <person name="Simpson A.C."/>
            <person name="Singh N.K."/>
            <person name="Rekha P.D."/>
            <person name="Raman K."/>
            <person name="Hugenholtz P."/>
            <person name="Venkateswaran K."/>
        </authorList>
    </citation>
    <scope>NUCLEOTIDE SEQUENCE [LARGE SCALE GENOMIC DNA]</scope>
    <source>
        <strain evidence="2 3">CC-YMP-6</strain>
    </source>
</reference>
<dbReference type="EMBL" id="JAWDIQ010000001">
    <property type="protein sequence ID" value="MDY0407390.1"/>
    <property type="molecule type" value="Genomic_DNA"/>
</dbReference>
<protein>
    <submittedName>
        <fullName evidence="2">DEAD/DEAH box helicase family protein</fullName>
    </submittedName>
</protein>
<keyword evidence="2" id="KW-0547">Nucleotide-binding</keyword>
<dbReference type="GO" id="GO:0004386">
    <property type="term" value="F:helicase activity"/>
    <property type="evidence" value="ECO:0007669"/>
    <property type="project" value="UniProtKB-KW"/>
</dbReference>
<dbReference type="InterPro" id="IPR027417">
    <property type="entry name" value="P-loop_NTPase"/>
</dbReference>
<organism evidence="2 3">
    <name type="scientific">Paracerasibacillus soli</name>
    <dbReference type="NCBI Taxonomy" id="480284"/>
    <lineage>
        <taxon>Bacteria</taxon>
        <taxon>Bacillati</taxon>
        <taxon>Bacillota</taxon>
        <taxon>Bacilli</taxon>
        <taxon>Bacillales</taxon>
        <taxon>Bacillaceae</taxon>
        <taxon>Paracerasibacillus</taxon>
    </lineage>
</organism>
<feature type="domain" description="Helicase ATP-binding" evidence="1">
    <location>
        <begin position="57"/>
        <end position="256"/>
    </location>
</feature>
<dbReference type="Gene3D" id="3.40.50.300">
    <property type="entry name" value="P-loop containing nucleotide triphosphate hydrolases"/>
    <property type="match status" value="1"/>
</dbReference>
<proteinExistence type="predicted"/>
<evidence type="ECO:0000313" key="2">
    <source>
        <dbReference type="EMBL" id="MDY0407390.1"/>
    </source>
</evidence>
<sequence length="267" mass="31303">MSKEILHAVISRNFEDLTKLHELPLELPLYLQDNLNHKIRPYQEQALQHFIYTQRSDAADIAYNHLLFHMATGSGKTLVLAASILYLFKEKGYQNFIFFADSDAIVKKTRDNLTNTVSPKYLFNPKGIFIEGQPIYIQTVDMFPLQPTPNTIYLKLTSIQKLHGDLMEPKENGLTFDYIEELKIVMLADEAHHYFADTKRDKKKLTKKEADMRSWERTIENILSLKHSNRLLGFSATFNLENDLLFSKMQNKVVYQYDLKKFMEHKY</sequence>
<evidence type="ECO:0000313" key="3">
    <source>
        <dbReference type="Proteomes" id="UP001275315"/>
    </source>
</evidence>
<keyword evidence="2" id="KW-0378">Hydrolase</keyword>
<dbReference type="Pfam" id="PF04851">
    <property type="entry name" value="ResIII"/>
    <property type="match status" value="1"/>
</dbReference>
<dbReference type="PANTHER" id="PTHR47396:SF1">
    <property type="entry name" value="ATP-DEPENDENT HELICASE IRC3-RELATED"/>
    <property type="match status" value="1"/>
</dbReference>
<name>A0ABU5CMC6_9BACI</name>
<gene>
    <name evidence="2" type="ORF">RWD45_00465</name>
</gene>
<dbReference type="RefSeq" id="WP_320378221.1">
    <property type="nucleotide sequence ID" value="NZ_JAWDIQ010000001.1"/>
</dbReference>
<comment type="caution">
    <text evidence="2">The sequence shown here is derived from an EMBL/GenBank/DDBJ whole genome shotgun (WGS) entry which is preliminary data.</text>
</comment>
<dbReference type="Proteomes" id="UP001275315">
    <property type="component" value="Unassembled WGS sequence"/>
</dbReference>